<keyword evidence="6" id="KW-1185">Reference proteome</keyword>
<dbReference type="OrthoDB" id="9802328at2"/>
<dbReference type="NCBIfam" id="NF005977">
    <property type="entry name" value="PRK08068.1"/>
    <property type="match status" value="1"/>
</dbReference>
<evidence type="ECO:0000256" key="3">
    <source>
        <dbReference type="ARBA" id="ARBA00022679"/>
    </source>
</evidence>
<dbReference type="EMBL" id="WJNH01000021">
    <property type="protein sequence ID" value="MRG88366.1"/>
    <property type="molecule type" value="Genomic_DNA"/>
</dbReference>
<keyword evidence="3 5" id="KW-0808">Transferase</keyword>
<feature type="domain" description="Aminotransferase class I/classII large" evidence="4">
    <location>
        <begin position="34"/>
        <end position="384"/>
    </location>
</feature>
<dbReference type="PANTHER" id="PTHR42832:SF3">
    <property type="entry name" value="L-GLUTAMINE--4-(METHYLSULFANYL)-2-OXOBUTANOATE AMINOTRANSFERASE"/>
    <property type="match status" value="1"/>
</dbReference>
<dbReference type="InterPro" id="IPR015422">
    <property type="entry name" value="PyrdxlP-dep_Trfase_small"/>
</dbReference>
<dbReference type="CDD" id="cd00609">
    <property type="entry name" value="AAT_like"/>
    <property type="match status" value="1"/>
</dbReference>
<comment type="cofactor">
    <cofactor evidence="1">
        <name>pyridoxal 5'-phosphate</name>
        <dbReference type="ChEBI" id="CHEBI:597326"/>
    </cofactor>
</comment>
<dbReference type="Gene3D" id="3.90.1150.10">
    <property type="entry name" value="Aspartate Aminotransferase, domain 1"/>
    <property type="match status" value="1"/>
</dbReference>
<sequence length="394" mass="44104">MNTFEQSEALQRLPEQFFAKLVKKVHKMKKQGHDIINLGQGNPDLPTPPHIVEELQKASENPKYHKYSPFQGYPFLKEAVAEFYKREYGVDIDPEKEIAVLFGAKTGLVEISQCLLNSGDLALLPDPGYPDYMSGIALANAKTEFMPLLKENDFLPDYQKISADSMEEAKLMFLNYPNNPTSATATKSFFDETVNLAKENNICVVHDFAYGALGFDGQKPQSFLQSKGAKDIGVEIYTLSKTYNMAGWRVGFAIGNQSVINSINLIQDHLYVSLFGAVQHAAAKALTSSQEAVQQLVDTYQSRRDRFIQKLNEIGWEVEAPKGTFFVWLPVPSGYTSEELANVLLEEAHVMTAPGHGFGASGEGYLRVGLLDDEDRLEEAVRRIEKLQLFMKEK</sequence>
<proteinExistence type="predicted"/>
<dbReference type="SUPFAM" id="SSF53383">
    <property type="entry name" value="PLP-dependent transferases"/>
    <property type="match status" value="1"/>
</dbReference>
<protein>
    <submittedName>
        <fullName evidence="5">Aminotransferase class I/II-fold pyridoxal phosphate-dependent enzyme</fullName>
    </submittedName>
</protein>
<dbReference type="GO" id="GO:0008483">
    <property type="term" value="F:transaminase activity"/>
    <property type="evidence" value="ECO:0007669"/>
    <property type="project" value="UniProtKB-KW"/>
</dbReference>
<reference evidence="5 6" key="1">
    <citation type="submission" date="2019-11" db="EMBL/GenBank/DDBJ databases">
        <authorList>
            <person name="Li J."/>
        </authorList>
    </citation>
    <scope>NUCLEOTIDE SEQUENCE [LARGE SCALE GENOMIC DNA]</scope>
    <source>
        <strain evidence="5 6">J4</strain>
    </source>
</reference>
<evidence type="ECO:0000256" key="1">
    <source>
        <dbReference type="ARBA" id="ARBA00001933"/>
    </source>
</evidence>
<dbReference type="RefSeq" id="WP_153730240.1">
    <property type="nucleotide sequence ID" value="NZ_WJNH01000021.1"/>
</dbReference>
<dbReference type="InterPro" id="IPR050881">
    <property type="entry name" value="LL-DAP_aminotransferase"/>
</dbReference>
<dbReference type="AlphaFoldDB" id="A0A6G1XBT3"/>
<dbReference type="Gene3D" id="3.40.640.10">
    <property type="entry name" value="Type I PLP-dependent aspartate aminotransferase-like (Major domain)"/>
    <property type="match status" value="1"/>
</dbReference>
<dbReference type="Proteomes" id="UP000480185">
    <property type="component" value="Unassembled WGS sequence"/>
</dbReference>
<dbReference type="InterPro" id="IPR015421">
    <property type="entry name" value="PyrdxlP-dep_Trfase_major"/>
</dbReference>
<name>A0A6G1XBT3_9BACI</name>
<dbReference type="InterPro" id="IPR004839">
    <property type="entry name" value="Aminotransferase_I/II_large"/>
</dbReference>
<organism evidence="5 6">
    <name type="scientific">Salinibacillus xinjiangensis</name>
    <dbReference type="NCBI Taxonomy" id="1229268"/>
    <lineage>
        <taxon>Bacteria</taxon>
        <taxon>Bacillati</taxon>
        <taxon>Bacillota</taxon>
        <taxon>Bacilli</taxon>
        <taxon>Bacillales</taxon>
        <taxon>Bacillaceae</taxon>
        <taxon>Salinibacillus</taxon>
    </lineage>
</organism>
<keyword evidence="2 5" id="KW-0032">Aminotransferase</keyword>
<evidence type="ECO:0000259" key="4">
    <source>
        <dbReference type="Pfam" id="PF00155"/>
    </source>
</evidence>
<evidence type="ECO:0000313" key="5">
    <source>
        <dbReference type="EMBL" id="MRG88366.1"/>
    </source>
</evidence>
<evidence type="ECO:0000256" key="2">
    <source>
        <dbReference type="ARBA" id="ARBA00022576"/>
    </source>
</evidence>
<dbReference type="GO" id="GO:0030170">
    <property type="term" value="F:pyridoxal phosphate binding"/>
    <property type="evidence" value="ECO:0007669"/>
    <property type="project" value="InterPro"/>
</dbReference>
<gene>
    <name evidence="5" type="ORF">GH754_19150</name>
</gene>
<evidence type="ECO:0000313" key="6">
    <source>
        <dbReference type="Proteomes" id="UP000480185"/>
    </source>
</evidence>
<dbReference type="InterPro" id="IPR015424">
    <property type="entry name" value="PyrdxlP-dep_Trfase"/>
</dbReference>
<dbReference type="PANTHER" id="PTHR42832">
    <property type="entry name" value="AMINO ACID AMINOTRANSFERASE"/>
    <property type="match status" value="1"/>
</dbReference>
<dbReference type="Pfam" id="PF00155">
    <property type="entry name" value="Aminotran_1_2"/>
    <property type="match status" value="1"/>
</dbReference>
<accession>A0A6G1XBT3</accession>
<comment type="caution">
    <text evidence="5">The sequence shown here is derived from an EMBL/GenBank/DDBJ whole genome shotgun (WGS) entry which is preliminary data.</text>
</comment>